<evidence type="ECO:0000313" key="3">
    <source>
        <dbReference type="EMBL" id="RDV27343.1"/>
    </source>
</evidence>
<sequence>MNHHIYHLLEHWYPQRDTGRWLLATVIGTQGSAYRKRGATMLFSDQGQQLGLISGGCLEQDLFHQARKCWETNTSRQVVYDMQEEGDIAWRLGIGCGGEVRLLLQPISADNLYLELDKLFRALQRKQTVVYAQSLEAGIACGKIVSGEPASQSWFTHTVQPPVHLGILGGGVDAQPLANMAANLGWLVTVNDPRARYARRSEFPSAHHVDDSKPEFLADCEWFIRCDALIVMHHQVKMDASALQTIARQPPTSLRYLALLGPFHRSEKVLQQAQLEESQLPVALQAPAGLAIGGDLPESIALSMLAQAHATLFQRNARPLKGQPCSIG</sequence>
<comment type="caution">
    <text evidence="3">The sequence shown here is derived from an EMBL/GenBank/DDBJ whole genome shotgun (WGS) entry which is preliminary data.</text>
</comment>
<accession>A0A3D8MCC7</accession>
<protein>
    <submittedName>
        <fullName evidence="3">XdhC family protein</fullName>
    </submittedName>
</protein>
<dbReference type="EMBL" id="QRHA01000003">
    <property type="protein sequence ID" value="RDV27343.1"/>
    <property type="molecule type" value="Genomic_DNA"/>
</dbReference>
<evidence type="ECO:0000313" key="4">
    <source>
        <dbReference type="Proteomes" id="UP000256561"/>
    </source>
</evidence>
<evidence type="ECO:0000259" key="2">
    <source>
        <dbReference type="Pfam" id="PF13478"/>
    </source>
</evidence>
<evidence type="ECO:0000259" key="1">
    <source>
        <dbReference type="Pfam" id="PF02625"/>
    </source>
</evidence>
<dbReference type="InterPro" id="IPR027051">
    <property type="entry name" value="XdhC_Rossmann_dom"/>
</dbReference>
<feature type="domain" description="XdhC- CoxI" evidence="1">
    <location>
        <begin position="19"/>
        <end position="81"/>
    </location>
</feature>
<dbReference type="PANTHER" id="PTHR30388:SF4">
    <property type="entry name" value="MOLYBDENUM COFACTOR INSERTION CHAPERONE PAOD"/>
    <property type="match status" value="1"/>
</dbReference>
<gene>
    <name evidence="3" type="ORF">DXV75_04700</name>
</gene>
<dbReference type="Gene3D" id="3.40.50.720">
    <property type="entry name" value="NAD(P)-binding Rossmann-like Domain"/>
    <property type="match status" value="1"/>
</dbReference>
<dbReference type="InterPro" id="IPR003777">
    <property type="entry name" value="XdhC_CoxI"/>
</dbReference>
<dbReference type="AlphaFoldDB" id="A0A3D8MCC7"/>
<dbReference type="RefSeq" id="WP_115592245.1">
    <property type="nucleotide sequence ID" value="NZ_QRHA01000003.1"/>
</dbReference>
<dbReference type="Proteomes" id="UP000256561">
    <property type="component" value="Unassembled WGS sequence"/>
</dbReference>
<reference evidence="4" key="1">
    <citation type="submission" date="2018-08" db="EMBL/GenBank/DDBJ databases">
        <authorList>
            <person name="Zhang J."/>
            <person name="Du Z.-J."/>
        </authorList>
    </citation>
    <scope>NUCLEOTIDE SEQUENCE [LARGE SCALE GENOMIC DNA]</scope>
    <source>
        <strain evidence="4">KCTC 52655</strain>
    </source>
</reference>
<dbReference type="Pfam" id="PF13478">
    <property type="entry name" value="XdhC_C"/>
    <property type="match status" value="1"/>
</dbReference>
<proteinExistence type="predicted"/>
<dbReference type="PANTHER" id="PTHR30388">
    <property type="entry name" value="ALDEHYDE OXIDOREDUCTASE MOLYBDENUM COFACTOR ASSEMBLY PROTEIN"/>
    <property type="match status" value="1"/>
</dbReference>
<organism evidence="3 4">
    <name type="scientific">Alteromonas aestuariivivens</name>
    <dbReference type="NCBI Taxonomy" id="1938339"/>
    <lineage>
        <taxon>Bacteria</taxon>
        <taxon>Pseudomonadati</taxon>
        <taxon>Pseudomonadota</taxon>
        <taxon>Gammaproteobacteria</taxon>
        <taxon>Alteromonadales</taxon>
        <taxon>Alteromonadaceae</taxon>
        <taxon>Alteromonas/Salinimonas group</taxon>
        <taxon>Alteromonas</taxon>
    </lineage>
</organism>
<keyword evidence="4" id="KW-1185">Reference proteome</keyword>
<name>A0A3D8MCC7_9ALTE</name>
<dbReference type="Pfam" id="PF02625">
    <property type="entry name" value="XdhC_CoxI"/>
    <property type="match status" value="1"/>
</dbReference>
<feature type="domain" description="XdhC Rossmann" evidence="2">
    <location>
        <begin position="166"/>
        <end position="307"/>
    </location>
</feature>
<dbReference type="InterPro" id="IPR052698">
    <property type="entry name" value="MoCofactor_Util/Proc"/>
</dbReference>
<dbReference type="OrthoDB" id="9815497at2"/>